<keyword evidence="1" id="KW-0812">Transmembrane</keyword>
<feature type="domain" description="BTB" evidence="2">
    <location>
        <begin position="34"/>
        <end position="122"/>
    </location>
</feature>
<dbReference type="InterPro" id="IPR000210">
    <property type="entry name" value="BTB/POZ_dom"/>
</dbReference>
<protein>
    <submittedName>
        <fullName evidence="3">GYF domain-containing protein protein, putative</fullName>
    </submittedName>
</protein>
<keyword evidence="1" id="KW-0472">Membrane</keyword>
<dbReference type="Gene3D" id="3.30.710.10">
    <property type="entry name" value="Potassium Channel Kv1.1, Chain A"/>
    <property type="match status" value="1"/>
</dbReference>
<keyword evidence="4" id="KW-1185">Reference proteome</keyword>
<sequence length="525" mass="58967">MYIATGWSQGSHTLPSNIKLSELTSRDDIDDTSTDAMLVLHNTNPSSSSAPNDVVINVHSGILRVASPFFMRVFNDIQQSDRSVKNVDGCPVPLCYTLETPHPYAVQRILYYIYKNDYQNVNEETRLMVPIYQESSRLGLYELKHSVLRLIRNQHNLEVLANLSYAADSCGEVELARDCGRVLADSAYAVFSCELLQQMGLSAVKALVESDNVQLDEVQIFTALCHFLEQSGHFMSPYSSSPLGPKEKDFLTQIRYCSMPPKAIDRLRHDNLSPLLLDAVLRILQGMQKRPRHFPWTGNSDYSCMTYNGLFPVLLVRASKDQLSLFDPNSGNPKLVTPHITQTHSDTAQGISFTMGTEREISIGWWAYEVSRTERGNVAFGIAFASQEAIDDASRACYLSMSRSRRIVFYYDFFDDTFKSGYIDPANHRKLNSAWSYEAKTNKPPFNLKQRDIVTVNIIVATGCITLTIGVLDTAMTRTFQIPHRATGVLGSMMKRPSIIGAPFFIMQDIGDSLSIPEFRADINV</sequence>
<proteinExistence type="predicted"/>
<organism evidence="3 4">
    <name type="scientific">Babesia ovis</name>
    <dbReference type="NCBI Taxonomy" id="5869"/>
    <lineage>
        <taxon>Eukaryota</taxon>
        <taxon>Sar</taxon>
        <taxon>Alveolata</taxon>
        <taxon>Apicomplexa</taxon>
        <taxon>Aconoidasida</taxon>
        <taxon>Piroplasmida</taxon>
        <taxon>Babesiidae</taxon>
        <taxon>Babesia</taxon>
    </lineage>
</organism>
<dbReference type="InterPro" id="IPR011333">
    <property type="entry name" value="SKP1/BTB/POZ_sf"/>
</dbReference>
<comment type="caution">
    <text evidence="3">The sequence shown here is derived from an EMBL/GenBank/DDBJ whole genome shotgun (WGS) entry which is preliminary data.</text>
</comment>
<evidence type="ECO:0000313" key="4">
    <source>
        <dbReference type="Proteomes" id="UP001057455"/>
    </source>
</evidence>
<dbReference type="Proteomes" id="UP001057455">
    <property type="component" value="Unassembled WGS sequence"/>
</dbReference>
<dbReference type="OrthoDB" id="360388at2759"/>
<accession>A0A9W5TE45</accession>
<feature type="transmembrane region" description="Helical" evidence="1">
    <location>
        <begin position="453"/>
        <end position="472"/>
    </location>
</feature>
<reference evidence="3" key="1">
    <citation type="submission" date="2019-12" db="EMBL/GenBank/DDBJ databases">
        <title>Genome sequence of Babesia ovis.</title>
        <authorList>
            <person name="Yamagishi J."/>
            <person name="Sevinc F."/>
            <person name="Xuan X."/>
        </authorList>
    </citation>
    <scope>NUCLEOTIDE SEQUENCE</scope>
    <source>
        <strain evidence="3">Selcuk</strain>
    </source>
</reference>
<evidence type="ECO:0000256" key="1">
    <source>
        <dbReference type="SAM" id="Phobius"/>
    </source>
</evidence>
<dbReference type="PROSITE" id="PS50097">
    <property type="entry name" value="BTB"/>
    <property type="match status" value="1"/>
</dbReference>
<evidence type="ECO:0000313" key="3">
    <source>
        <dbReference type="EMBL" id="GFE55896.1"/>
    </source>
</evidence>
<dbReference type="SUPFAM" id="SSF54695">
    <property type="entry name" value="POZ domain"/>
    <property type="match status" value="1"/>
</dbReference>
<gene>
    <name evidence="3" type="ORF">BaOVIS_033000</name>
</gene>
<keyword evidence="1" id="KW-1133">Transmembrane helix</keyword>
<dbReference type="AlphaFoldDB" id="A0A9W5TE45"/>
<name>A0A9W5TE45_BABOV</name>
<evidence type="ECO:0000259" key="2">
    <source>
        <dbReference type="PROSITE" id="PS50097"/>
    </source>
</evidence>
<dbReference type="EMBL" id="BLIY01000025">
    <property type="protein sequence ID" value="GFE55896.1"/>
    <property type="molecule type" value="Genomic_DNA"/>
</dbReference>